<evidence type="ECO:0000313" key="3">
    <source>
        <dbReference type="Proteomes" id="UP000334820"/>
    </source>
</evidence>
<sequence length="127" mass="14318">MRRRPGTCPRLYHTILLLLSPDYLASEQGYSERQQALLCYDAGEIRLIPVLPRACVWEEALGRDLQPLPSDRQPLAERPFSIREQTPGPHHPLTGQSRDATSIAISCRLKISRDHSRAPLQANSRAP</sequence>
<feature type="region of interest" description="Disordered" evidence="1">
    <location>
        <begin position="66"/>
        <end position="100"/>
    </location>
</feature>
<reference evidence="2 3" key="1">
    <citation type="journal article" date="2019" name="Int. J. Syst. Evol. Microbiol.">
        <title>Thermogemmatispora aurantia sp. nov. and Thermogemmatispora argillosa sp. nov., within the class Ktedonobacteria, and emended description of the genus Thermogemmatispora.</title>
        <authorList>
            <person name="Zheng Y."/>
            <person name="Wang C.M."/>
            <person name="Sakai Y."/>
            <person name="Abe K."/>
            <person name="Yokota A."/>
            <person name="Yabe S."/>
        </authorList>
    </citation>
    <scope>NUCLEOTIDE SEQUENCE [LARGE SCALE GENOMIC DNA]</scope>
    <source>
        <strain evidence="2 3">A1-2</strain>
    </source>
</reference>
<gene>
    <name evidence="2" type="ORF">KTAU_25010</name>
</gene>
<protein>
    <recommendedName>
        <fullName evidence="4">TIR domain-containing protein</fullName>
    </recommendedName>
</protein>
<organism evidence="2 3">
    <name type="scientific">Thermogemmatispora aurantia</name>
    <dbReference type="NCBI Taxonomy" id="2045279"/>
    <lineage>
        <taxon>Bacteria</taxon>
        <taxon>Bacillati</taxon>
        <taxon>Chloroflexota</taxon>
        <taxon>Ktedonobacteria</taxon>
        <taxon>Thermogemmatisporales</taxon>
        <taxon>Thermogemmatisporaceae</taxon>
        <taxon>Thermogemmatispora</taxon>
    </lineage>
</organism>
<dbReference type="SUPFAM" id="SSF52200">
    <property type="entry name" value="Toll/Interleukin receptor TIR domain"/>
    <property type="match status" value="1"/>
</dbReference>
<evidence type="ECO:0008006" key="4">
    <source>
        <dbReference type="Google" id="ProtNLM"/>
    </source>
</evidence>
<dbReference type="Proteomes" id="UP000334820">
    <property type="component" value="Unassembled WGS sequence"/>
</dbReference>
<keyword evidence="3" id="KW-1185">Reference proteome</keyword>
<dbReference type="EMBL" id="BKZV01000003">
    <property type="protein sequence ID" value="GER83864.1"/>
    <property type="molecule type" value="Genomic_DNA"/>
</dbReference>
<dbReference type="AlphaFoldDB" id="A0A5J4K5G9"/>
<dbReference type="InterPro" id="IPR035897">
    <property type="entry name" value="Toll_tir_struct_dom_sf"/>
</dbReference>
<proteinExistence type="predicted"/>
<dbReference type="RefSeq" id="WP_151728569.1">
    <property type="nucleotide sequence ID" value="NZ_BKZV01000003.1"/>
</dbReference>
<accession>A0A5J4K5G9</accession>
<name>A0A5J4K5G9_9CHLR</name>
<evidence type="ECO:0000313" key="2">
    <source>
        <dbReference type="EMBL" id="GER83864.1"/>
    </source>
</evidence>
<comment type="caution">
    <text evidence="2">The sequence shown here is derived from an EMBL/GenBank/DDBJ whole genome shotgun (WGS) entry which is preliminary data.</text>
</comment>
<evidence type="ECO:0000256" key="1">
    <source>
        <dbReference type="SAM" id="MobiDB-lite"/>
    </source>
</evidence>